<accession>A0ABX2IGI9</accession>
<sequence>MRRAEGRADGRFSLRQRLRSFRYAGSGIAFMLRTQHNAWIHLACTLAVGALGLALRISAADWRWLLVAMALVWLAELINTAIEFVCDLVSPGHDERVRRAKDLAAGAVLVCALTAAALGALTLWPRLSALAL</sequence>
<evidence type="ECO:0000256" key="3">
    <source>
        <dbReference type="ARBA" id="ARBA00022475"/>
    </source>
</evidence>
<dbReference type="PANTHER" id="PTHR34299">
    <property type="entry name" value="DIACYLGLYCEROL KINASE"/>
    <property type="match status" value="1"/>
</dbReference>
<keyword evidence="3" id="KW-1003">Cell membrane</keyword>
<evidence type="ECO:0000313" key="17">
    <source>
        <dbReference type="Proteomes" id="UP000778523"/>
    </source>
</evidence>
<evidence type="ECO:0000256" key="2">
    <source>
        <dbReference type="ARBA" id="ARBA00005967"/>
    </source>
</evidence>
<keyword evidence="6 15" id="KW-0812">Transmembrane</keyword>
<keyword evidence="8 16" id="KW-0418">Kinase</keyword>
<keyword evidence="17" id="KW-1185">Reference proteome</keyword>
<evidence type="ECO:0000256" key="9">
    <source>
        <dbReference type="ARBA" id="ARBA00022840"/>
    </source>
</evidence>
<evidence type="ECO:0000313" key="16">
    <source>
        <dbReference type="EMBL" id="NSL55891.1"/>
    </source>
</evidence>
<evidence type="ECO:0000256" key="6">
    <source>
        <dbReference type="ARBA" id="ARBA00022692"/>
    </source>
</evidence>
<evidence type="ECO:0000256" key="12">
    <source>
        <dbReference type="ARBA" id="ARBA00023136"/>
    </source>
</evidence>
<evidence type="ECO:0000256" key="10">
    <source>
        <dbReference type="ARBA" id="ARBA00022989"/>
    </source>
</evidence>
<reference evidence="16 17" key="1">
    <citation type="submission" date="2020-06" db="EMBL/GenBank/DDBJ databases">
        <title>Draft genome of Uliginosibacterium sp. IMCC34675.</title>
        <authorList>
            <person name="Song J."/>
        </authorList>
    </citation>
    <scope>NUCLEOTIDE SEQUENCE [LARGE SCALE GENOMIC DNA]</scope>
    <source>
        <strain evidence="16 17">IMCC34675</strain>
    </source>
</reference>
<evidence type="ECO:0000256" key="14">
    <source>
        <dbReference type="ARBA" id="ARBA00023264"/>
    </source>
</evidence>
<dbReference type="Proteomes" id="UP000778523">
    <property type="component" value="Unassembled WGS sequence"/>
</dbReference>
<evidence type="ECO:0000256" key="15">
    <source>
        <dbReference type="SAM" id="Phobius"/>
    </source>
</evidence>
<comment type="caution">
    <text evidence="16">The sequence shown here is derived from an EMBL/GenBank/DDBJ whole genome shotgun (WGS) entry which is preliminary data.</text>
</comment>
<evidence type="ECO:0000256" key="7">
    <source>
        <dbReference type="ARBA" id="ARBA00022741"/>
    </source>
</evidence>
<evidence type="ECO:0000256" key="13">
    <source>
        <dbReference type="ARBA" id="ARBA00023209"/>
    </source>
</evidence>
<dbReference type="EMBL" id="JABCSC020000003">
    <property type="protein sequence ID" value="NSL55891.1"/>
    <property type="molecule type" value="Genomic_DNA"/>
</dbReference>
<feature type="transmembrane region" description="Helical" evidence="15">
    <location>
        <begin position="103"/>
        <end position="124"/>
    </location>
</feature>
<keyword evidence="13" id="KW-0594">Phospholipid biosynthesis</keyword>
<keyword evidence="7" id="KW-0547">Nucleotide-binding</keyword>
<dbReference type="InterPro" id="IPR000829">
    <property type="entry name" value="DAGK"/>
</dbReference>
<organism evidence="16 17">
    <name type="scientific">Uliginosibacterium aquaticum</name>
    <dbReference type="NCBI Taxonomy" id="2731212"/>
    <lineage>
        <taxon>Bacteria</taxon>
        <taxon>Pseudomonadati</taxon>
        <taxon>Pseudomonadota</taxon>
        <taxon>Betaproteobacteria</taxon>
        <taxon>Rhodocyclales</taxon>
        <taxon>Zoogloeaceae</taxon>
        <taxon>Uliginosibacterium</taxon>
    </lineage>
</organism>
<evidence type="ECO:0000256" key="5">
    <source>
        <dbReference type="ARBA" id="ARBA00022679"/>
    </source>
</evidence>
<feature type="transmembrane region" description="Helical" evidence="15">
    <location>
        <begin position="64"/>
        <end position="82"/>
    </location>
</feature>
<gene>
    <name evidence="16" type="ORF">HJ583_012700</name>
</gene>
<feature type="transmembrane region" description="Helical" evidence="15">
    <location>
        <begin position="38"/>
        <end position="58"/>
    </location>
</feature>
<keyword evidence="14" id="KW-1208">Phospholipid metabolism</keyword>
<protein>
    <submittedName>
        <fullName evidence="16">Diacylglycerol kinase family protein</fullName>
    </submittedName>
</protein>
<dbReference type="InterPro" id="IPR033717">
    <property type="entry name" value="UDPK"/>
</dbReference>
<evidence type="ECO:0000256" key="4">
    <source>
        <dbReference type="ARBA" id="ARBA00022516"/>
    </source>
</evidence>
<dbReference type="RefSeq" id="WP_170022268.1">
    <property type="nucleotide sequence ID" value="NZ_JABCSC020000003.1"/>
</dbReference>
<keyword evidence="9" id="KW-0067">ATP-binding</keyword>
<dbReference type="PANTHER" id="PTHR34299:SF1">
    <property type="entry name" value="DIACYLGLYCEROL KINASE"/>
    <property type="match status" value="1"/>
</dbReference>
<comment type="subcellular location">
    <subcellularLocation>
        <location evidence="1">Cell membrane</location>
        <topology evidence="1">Multi-pass membrane protein</topology>
    </subcellularLocation>
</comment>
<proteinExistence type="inferred from homology"/>
<name>A0ABX2IGI9_9RHOO</name>
<keyword evidence="5" id="KW-0808">Transferase</keyword>
<comment type="similarity">
    <text evidence="2">Belongs to the bacterial diacylglycerol kinase family.</text>
</comment>
<dbReference type="CDD" id="cd14265">
    <property type="entry name" value="UDPK_IM_like"/>
    <property type="match status" value="1"/>
</dbReference>
<dbReference type="Pfam" id="PF01219">
    <property type="entry name" value="DAGK_prokar"/>
    <property type="match status" value="1"/>
</dbReference>
<keyword evidence="10 15" id="KW-1133">Transmembrane helix</keyword>
<keyword evidence="4" id="KW-0444">Lipid biosynthesis</keyword>
<evidence type="ECO:0000256" key="1">
    <source>
        <dbReference type="ARBA" id="ARBA00004651"/>
    </source>
</evidence>
<keyword evidence="11" id="KW-0443">Lipid metabolism</keyword>
<evidence type="ECO:0000256" key="11">
    <source>
        <dbReference type="ARBA" id="ARBA00023098"/>
    </source>
</evidence>
<keyword evidence="12 15" id="KW-0472">Membrane</keyword>
<dbReference type="GO" id="GO:0016301">
    <property type="term" value="F:kinase activity"/>
    <property type="evidence" value="ECO:0007669"/>
    <property type="project" value="UniProtKB-KW"/>
</dbReference>
<evidence type="ECO:0000256" key="8">
    <source>
        <dbReference type="ARBA" id="ARBA00022777"/>
    </source>
</evidence>
<dbReference type="InterPro" id="IPR036945">
    <property type="entry name" value="DAGK_sf"/>
</dbReference>
<dbReference type="Gene3D" id="1.10.287.3610">
    <property type="match status" value="1"/>
</dbReference>